<dbReference type="AlphaFoldDB" id="A0A840IID1"/>
<keyword evidence="9" id="KW-1185">Reference proteome</keyword>
<name>A0A840IID1_9ACTN</name>
<sequence>MSVIDELLRKAQSRPPQPIEATGSRTPHLRLAVVLCMDAGVDPLALLGIGPGDAHVLRNAGGVVTDDTIRSLAISQRVLGTEEVMLIHHTGCELELLDEEEFRDELRRETGLKPSWPAEAFGGDVDTDVRQSIARVEASPFLLHVDRVRGFVHDLTSGRLREIG</sequence>
<evidence type="ECO:0000256" key="4">
    <source>
        <dbReference type="ARBA" id="ARBA00022833"/>
    </source>
</evidence>
<feature type="binding site" evidence="7">
    <location>
        <position position="89"/>
    </location>
    <ligand>
        <name>Zn(2+)</name>
        <dbReference type="ChEBI" id="CHEBI:29105"/>
    </ligand>
</feature>
<dbReference type="InterPro" id="IPR036874">
    <property type="entry name" value="Carbonic_anhydrase_sf"/>
</dbReference>
<dbReference type="RefSeq" id="WP_183343523.1">
    <property type="nucleotide sequence ID" value="NZ_JACHNU010000005.1"/>
</dbReference>
<evidence type="ECO:0000256" key="2">
    <source>
        <dbReference type="ARBA" id="ARBA00012925"/>
    </source>
</evidence>
<dbReference type="Gene3D" id="3.40.1050.10">
    <property type="entry name" value="Carbonic anhydrase"/>
    <property type="match status" value="1"/>
</dbReference>
<dbReference type="Proteomes" id="UP000585272">
    <property type="component" value="Unassembled WGS sequence"/>
</dbReference>
<evidence type="ECO:0000313" key="8">
    <source>
        <dbReference type="EMBL" id="MBB4663794.1"/>
    </source>
</evidence>
<evidence type="ECO:0000256" key="5">
    <source>
        <dbReference type="ARBA" id="ARBA00024993"/>
    </source>
</evidence>
<evidence type="ECO:0000313" key="9">
    <source>
        <dbReference type="Proteomes" id="UP000585272"/>
    </source>
</evidence>
<feature type="binding site" evidence="7">
    <location>
        <position position="38"/>
    </location>
    <ligand>
        <name>Zn(2+)</name>
        <dbReference type="ChEBI" id="CHEBI:29105"/>
    </ligand>
</feature>
<evidence type="ECO:0000256" key="7">
    <source>
        <dbReference type="PIRSR" id="PIRSR601765-1"/>
    </source>
</evidence>
<accession>A0A840IID1</accession>
<dbReference type="SMART" id="SM00947">
    <property type="entry name" value="Pro_CA"/>
    <property type="match status" value="1"/>
</dbReference>
<protein>
    <recommendedName>
        <fullName evidence="2">carbonic anhydrase</fullName>
        <ecNumber evidence="2">4.2.1.1</ecNumber>
    </recommendedName>
</protein>
<comment type="caution">
    <text evidence="8">The sequence shown here is derived from an EMBL/GenBank/DDBJ whole genome shotgun (WGS) entry which is preliminary data.</text>
</comment>
<dbReference type="GO" id="GO:0004089">
    <property type="term" value="F:carbonate dehydratase activity"/>
    <property type="evidence" value="ECO:0007669"/>
    <property type="project" value="UniProtKB-EC"/>
</dbReference>
<dbReference type="PANTHER" id="PTHR43175:SF3">
    <property type="entry name" value="CARBON DISULFIDE HYDROLASE"/>
    <property type="match status" value="1"/>
</dbReference>
<organism evidence="8 9">
    <name type="scientific">Conexibacter arvalis</name>
    <dbReference type="NCBI Taxonomy" id="912552"/>
    <lineage>
        <taxon>Bacteria</taxon>
        <taxon>Bacillati</taxon>
        <taxon>Actinomycetota</taxon>
        <taxon>Thermoleophilia</taxon>
        <taxon>Solirubrobacterales</taxon>
        <taxon>Conexibacteraceae</taxon>
        <taxon>Conexibacter</taxon>
    </lineage>
</organism>
<comment type="catalytic activity">
    <reaction evidence="6">
        <text>hydrogencarbonate + H(+) = CO2 + H2O</text>
        <dbReference type="Rhea" id="RHEA:10748"/>
        <dbReference type="ChEBI" id="CHEBI:15377"/>
        <dbReference type="ChEBI" id="CHEBI:15378"/>
        <dbReference type="ChEBI" id="CHEBI:16526"/>
        <dbReference type="ChEBI" id="CHEBI:17544"/>
        <dbReference type="EC" id="4.2.1.1"/>
    </reaction>
</comment>
<reference evidence="8 9" key="1">
    <citation type="submission" date="2020-08" db="EMBL/GenBank/DDBJ databases">
        <title>Genomic Encyclopedia of Archaeal and Bacterial Type Strains, Phase II (KMG-II): from individual species to whole genera.</title>
        <authorList>
            <person name="Goeker M."/>
        </authorList>
    </citation>
    <scope>NUCLEOTIDE SEQUENCE [LARGE SCALE GENOMIC DNA]</scope>
    <source>
        <strain evidence="8 9">DSM 23288</strain>
    </source>
</reference>
<dbReference type="InterPro" id="IPR001765">
    <property type="entry name" value="Carbonic_anhydrase"/>
</dbReference>
<dbReference type="EMBL" id="JACHNU010000005">
    <property type="protein sequence ID" value="MBB4663794.1"/>
    <property type="molecule type" value="Genomic_DNA"/>
</dbReference>
<comment type="cofactor">
    <cofactor evidence="7">
        <name>Zn(2+)</name>
        <dbReference type="ChEBI" id="CHEBI:29105"/>
    </cofactor>
    <text evidence="7">Binds 1 zinc ion per subunit.</text>
</comment>
<evidence type="ECO:0000256" key="3">
    <source>
        <dbReference type="ARBA" id="ARBA00022723"/>
    </source>
</evidence>
<dbReference type="EC" id="4.2.1.1" evidence="2"/>
<dbReference type="CDD" id="cd03379">
    <property type="entry name" value="beta_CA_cladeD"/>
    <property type="match status" value="1"/>
</dbReference>
<dbReference type="SUPFAM" id="SSF53056">
    <property type="entry name" value="beta-carbonic anhydrase, cab"/>
    <property type="match status" value="1"/>
</dbReference>
<keyword evidence="4 7" id="KW-0862">Zinc</keyword>
<keyword evidence="8" id="KW-0456">Lyase</keyword>
<dbReference type="GO" id="GO:0008270">
    <property type="term" value="F:zinc ion binding"/>
    <property type="evidence" value="ECO:0007669"/>
    <property type="project" value="InterPro"/>
</dbReference>
<evidence type="ECO:0000256" key="1">
    <source>
        <dbReference type="ARBA" id="ARBA00006217"/>
    </source>
</evidence>
<comment type="similarity">
    <text evidence="1">Belongs to the beta-class carbonic anhydrase family.</text>
</comment>
<feature type="binding site" evidence="7">
    <location>
        <position position="92"/>
    </location>
    <ligand>
        <name>Zn(2+)</name>
        <dbReference type="ChEBI" id="CHEBI:29105"/>
    </ligand>
</feature>
<comment type="function">
    <text evidence="5">Catalyzes the reversible hydration of carbon dioxide to form bicarbonate.</text>
</comment>
<keyword evidence="3 7" id="KW-0479">Metal-binding</keyword>
<evidence type="ECO:0000256" key="6">
    <source>
        <dbReference type="ARBA" id="ARBA00048348"/>
    </source>
</evidence>
<proteinExistence type="inferred from homology"/>
<dbReference type="Pfam" id="PF00484">
    <property type="entry name" value="Pro_CA"/>
    <property type="match status" value="1"/>
</dbReference>
<feature type="binding site" evidence="7">
    <location>
        <position position="36"/>
    </location>
    <ligand>
        <name>Zn(2+)</name>
        <dbReference type="ChEBI" id="CHEBI:29105"/>
    </ligand>
</feature>
<dbReference type="PANTHER" id="PTHR43175">
    <property type="entry name" value="CARBONIC ANHYDRASE"/>
    <property type="match status" value="1"/>
</dbReference>
<gene>
    <name evidence="8" type="ORF">BDZ31_003395</name>
</gene>